<gene>
    <name evidence="2" type="ORF">EZS28_020368</name>
</gene>
<dbReference type="EMBL" id="SNRW01005917">
    <property type="protein sequence ID" value="KAA6384104.1"/>
    <property type="molecule type" value="Genomic_DNA"/>
</dbReference>
<reference evidence="2 3" key="1">
    <citation type="submission" date="2019-03" db="EMBL/GenBank/DDBJ databases">
        <title>Single cell metagenomics reveals metabolic interactions within the superorganism composed of flagellate Streblomastix strix and complex community of Bacteroidetes bacteria on its surface.</title>
        <authorList>
            <person name="Treitli S.C."/>
            <person name="Kolisko M."/>
            <person name="Husnik F."/>
            <person name="Keeling P."/>
            <person name="Hampl V."/>
        </authorList>
    </citation>
    <scope>NUCLEOTIDE SEQUENCE [LARGE SCALE GENOMIC DNA]</scope>
    <source>
        <strain evidence="2">ST1C</strain>
    </source>
</reference>
<organism evidence="2 3">
    <name type="scientific">Streblomastix strix</name>
    <dbReference type="NCBI Taxonomy" id="222440"/>
    <lineage>
        <taxon>Eukaryota</taxon>
        <taxon>Metamonada</taxon>
        <taxon>Preaxostyla</taxon>
        <taxon>Oxymonadida</taxon>
        <taxon>Streblomastigidae</taxon>
        <taxon>Streblomastix</taxon>
    </lineage>
</organism>
<evidence type="ECO:0000313" key="3">
    <source>
        <dbReference type="Proteomes" id="UP000324800"/>
    </source>
</evidence>
<comment type="caution">
    <text evidence="2">The sequence shown here is derived from an EMBL/GenBank/DDBJ whole genome shotgun (WGS) entry which is preliminary data.</text>
</comment>
<protein>
    <submittedName>
        <fullName evidence="2">Uncharacterized protein</fullName>
    </submittedName>
</protein>
<proteinExistence type="predicted"/>
<dbReference type="Proteomes" id="UP000324800">
    <property type="component" value="Unassembled WGS sequence"/>
</dbReference>
<name>A0A5J4VNN2_9EUKA</name>
<evidence type="ECO:0000313" key="2">
    <source>
        <dbReference type="EMBL" id="KAA6384104.1"/>
    </source>
</evidence>
<feature type="region of interest" description="Disordered" evidence="1">
    <location>
        <begin position="245"/>
        <end position="267"/>
    </location>
</feature>
<accession>A0A5J4VNN2</accession>
<sequence>MSVNFDDIEEEDMNDFDAAPQNIINKISPISPSFSNSEINKQSPSICNNNNSTHMLLHSRVSLQQRTGSVTTPNVLDTPPFGKISENYEKEIQELKIRLQVMENEKQSLTRELEQTKNNQSFGSQHTSTQEFDQTSKINDLIYKLEQANREIKQLSDERDAANQNLVKLKIKNQMSIREWDQEREKFNLEKEQRKQQEEKALEEAELAKLAKNQAELQSEHQQQARMRAETALNEEQKMRRIIEKERDKEKQQRFKKENEIQSLQQEKDKIEQIAAKEADMKEKERNLKERVEKELDEEIQAKQYECKEKEKEKQLKEAVIQKLHQTVNERDCERELKEKLQSELNNEKEINKQHCENINQLVSEVEQERNGREQE</sequence>
<dbReference type="AlphaFoldDB" id="A0A5J4VNN2"/>
<evidence type="ECO:0000256" key="1">
    <source>
        <dbReference type="SAM" id="MobiDB-lite"/>
    </source>
</evidence>